<dbReference type="Proteomes" id="UP000815677">
    <property type="component" value="Unassembled WGS sequence"/>
</dbReference>
<name>A0ABQ0LCG7_MYCCL</name>
<keyword evidence="2" id="KW-1185">Reference proteome</keyword>
<gene>
    <name evidence="1" type="ORF">MCHLO_06199</name>
</gene>
<proteinExistence type="predicted"/>
<sequence>MPRLPNLRHGDIHRTRPVRALAVARRRAGRTRVQEDYCGFWCCDVGGRGGALEADGSGMDRLSMKRAAFQTVAADKCISERILRPRWLIWSSQGTSESTDGRRRAHAHRRTALILF</sequence>
<evidence type="ECO:0000313" key="1">
    <source>
        <dbReference type="EMBL" id="GAT48827.1"/>
    </source>
</evidence>
<reference evidence="1" key="1">
    <citation type="submission" date="2014-09" db="EMBL/GenBank/DDBJ databases">
        <title>Genome sequence of the luminous mushroom Mycena chlorophos for searching fungal bioluminescence genes.</title>
        <authorList>
            <person name="Tanaka Y."/>
            <person name="Kasuga D."/>
            <person name="Oba Y."/>
            <person name="Hase S."/>
            <person name="Sato K."/>
            <person name="Oba Y."/>
            <person name="Sakakibara Y."/>
        </authorList>
    </citation>
    <scope>NUCLEOTIDE SEQUENCE</scope>
</reference>
<accession>A0ABQ0LCG7</accession>
<dbReference type="EMBL" id="DF844984">
    <property type="protein sequence ID" value="GAT48827.1"/>
    <property type="molecule type" value="Genomic_DNA"/>
</dbReference>
<organism evidence="1 2">
    <name type="scientific">Mycena chlorophos</name>
    <name type="common">Agaric fungus</name>
    <name type="synonym">Agaricus chlorophos</name>
    <dbReference type="NCBI Taxonomy" id="658473"/>
    <lineage>
        <taxon>Eukaryota</taxon>
        <taxon>Fungi</taxon>
        <taxon>Dikarya</taxon>
        <taxon>Basidiomycota</taxon>
        <taxon>Agaricomycotina</taxon>
        <taxon>Agaricomycetes</taxon>
        <taxon>Agaricomycetidae</taxon>
        <taxon>Agaricales</taxon>
        <taxon>Marasmiineae</taxon>
        <taxon>Mycenaceae</taxon>
        <taxon>Mycena</taxon>
    </lineage>
</organism>
<evidence type="ECO:0000313" key="2">
    <source>
        <dbReference type="Proteomes" id="UP000815677"/>
    </source>
</evidence>
<protein>
    <submittedName>
        <fullName evidence="1">Uncharacterized protein</fullName>
    </submittedName>
</protein>